<dbReference type="Proteomes" id="UP000664277">
    <property type="component" value="Unassembled WGS sequence"/>
</dbReference>
<feature type="compositionally biased region" description="Polar residues" evidence="1">
    <location>
        <begin position="1"/>
        <end position="29"/>
    </location>
</feature>
<dbReference type="Pfam" id="PF01636">
    <property type="entry name" value="APH"/>
    <property type="match status" value="1"/>
</dbReference>
<organism evidence="3 4">
    <name type="scientific">Candidatus Obscuribacter phosphatis</name>
    <dbReference type="NCBI Taxonomy" id="1906157"/>
    <lineage>
        <taxon>Bacteria</taxon>
        <taxon>Bacillati</taxon>
        <taxon>Candidatus Melainabacteria</taxon>
        <taxon>Candidatus Obscuribacterales</taxon>
        <taxon>Candidatus Obscuribacteraceae</taxon>
        <taxon>Candidatus Obscuribacter</taxon>
    </lineage>
</organism>
<dbReference type="EMBL" id="JAFLCK010000024">
    <property type="protein sequence ID" value="MBN8661771.1"/>
    <property type="molecule type" value="Genomic_DNA"/>
</dbReference>
<evidence type="ECO:0000313" key="3">
    <source>
        <dbReference type="EMBL" id="MBN8661771.1"/>
    </source>
</evidence>
<name>A0A8J7P9N0_9BACT</name>
<sequence length="365" mass="40981">MNESNNDLSTSQTGDNCSGLNQAASNQHATAKPGQDLSLEQAHLDLLQPVAETKLQAWLSEFYGKEVEIVEREVLRHRDLSRVERLVFRDALPASLIYKQVLPPWDVEQDLHERILIPSISNSPQLFMAAHSGQITAMLMEDLGPVNLLTYIENEPAAKVSQVAHNLGEELAKMHRSYSYRTDELMPLGILRSLSPIDYETTARSLVDSLRAWSLGNGEKHDCLVKLAALIAEELADEPISLTHGDLYAENIILRHDKLFLIDWSWFSMLSVPLVDLATVTMTHQKNGAFAGYAATVIEAYCFESGRDEAKVREKLPYAEALSRVLFLDWLVERKERGIEGTTVGPVDNLIEVVLDELEARRHEL</sequence>
<dbReference type="Gene3D" id="3.90.1200.10">
    <property type="match status" value="1"/>
</dbReference>
<gene>
    <name evidence="3" type="ORF">J0M35_15500</name>
</gene>
<dbReference type="InterPro" id="IPR011009">
    <property type="entry name" value="Kinase-like_dom_sf"/>
</dbReference>
<dbReference type="InterPro" id="IPR002575">
    <property type="entry name" value="Aminoglycoside_PTrfase"/>
</dbReference>
<comment type="caution">
    <text evidence="3">The sequence shown here is derived from an EMBL/GenBank/DDBJ whole genome shotgun (WGS) entry which is preliminary data.</text>
</comment>
<dbReference type="SUPFAM" id="SSF56112">
    <property type="entry name" value="Protein kinase-like (PK-like)"/>
    <property type="match status" value="1"/>
</dbReference>
<accession>A0A8J7P9N0</accession>
<reference evidence="3" key="1">
    <citation type="submission" date="2021-02" db="EMBL/GenBank/DDBJ databases">
        <title>Genome-Resolved Metagenomics of a Microbial Community Performing Photosynthetic Biological Nutrient Removal.</title>
        <authorList>
            <person name="Mcdaniel E.A."/>
        </authorList>
    </citation>
    <scope>NUCLEOTIDE SEQUENCE</scope>
    <source>
        <strain evidence="3">UWPOB_OBS1</strain>
    </source>
</reference>
<feature type="region of interest" description="Disordered" evidence="1">
    <location>
        <begin position="1"/>
        <end position="34"/>
    </location>
</feature>
<feature type="domain" description="Aminoglycoside phosphotransferase" evidence="2">
    <location>
        <begin position="136"/>
        <end position="311"/>
    </location>
</feature>
<evidence type="ECO:0000256" key="1">
    <source>
        <dbReference type="SAM" id="MobiDB-lite"/>
    </source>
</evidence>
<proteinExistence type="predicted"/>
<protein>
    <submittedName>
        <fullName evidence="3">Phosphotransferase</fullName>
    </submittedName>
</protein>
<evidence type="ECO:0000259" key="2">
    <source>
        <dbReference type="Pfam" id="PF01636"/>
    </source>
</evidence>
<dbReference type="AlphaFoldDB" id="A0A8J7P9N0"/>
<evidence type="ECO:0000313" key="4">
    <source>
        <dbReference type="Proteomes" id="UP000664277"/>
    </source>
</evidence>